<dbReference type="GO" id="GO:0005576">
    <property type="term" value="C:extracellular region"/>
    <property type="evidence" value="ECO:0007669"/>
    <property type="project" value="UniProtKB-SubCell"/>
</dbReference>
<keyword evidence="4" id="KW-0732">Signal</keyword>
<evidence type="ECO:0000256" key="3">
    <source>
        <dbReference type="ARBA" id="ARBA00022525"/>
    </source>
</evidence>
<evidence type="ECO:0000256" key="7">
    <source>
        <dbReference type="PROSITE-ProRule" id="PRU01375"/>
    </source>
</evidence>
<keyword evidence="6" id="KW-1015">Disulfide bond</keyword>
<comment type="subcellular location">
    <subcellularLocation>
        <location evidence="1">Secreted</location>
    </subcellularLocation>
</comment>
<organism evidence="9 10">
    <name type="scientific">Neogobius melanostomus</name>
    <name type="common">round goby</name>
    <dbReference type="NCBI Taxonomy" id="47308"/>
    <lineage>
        <taxon>Eukaryota</taxon>
        <taxon>Metazoa</taxon>
        <taxon>Chordata</taxon>
        <taxon>Craniata</taxon>
        <taxon>Vertebrata</taxon>
        <taxon>Euteleostomi</taxon>
        <taxon>Actinopterygii</taxon>
        <taxon>Neopterygii</taxon>
        <taxon>Teleostei</taxon>
        <taxon>Neoteleostei</taxon>
        <taxon>Acanthomorphata</taxon>
        <taxon>Gobiaria</taxon>
        <taxon>Gobiiformes</taxon>
        <taxon>Gobioidei</taxon>
        <taxon>Gobiidae</taxon>
        <taxon>Benthophilinae</taxon>
        <taxon>Neogobiini</taxon>
        <taxon>Neogobius</taxon>
    </lineage>
</organism>
<keyword evidence="3" id="KW-0964">Secreted</keyword>
<keyword evidence="10" id="KW-1185">Reference proteome</keyword>
<keyword evidence="5 7" id="KW-0430">Lectin</keyword>
<dbReference type="InterPro" id="IPR039477">
    <property type="entry name" value="ILEI/PANDER_dom"/>
</dbReference>
<comment type="similarity">
    <text evidence="2">Belongs to the FAM3 family.</text>
</comment>
<dbReference type="Pfam" id="PF15711">
    <property type="entry name" value="ILEI"/>
    <property type="match status" value="1"/>
</dbReference>
<evidence type="ECO:0000313" key="10">
    <source>
        <dbReference type="Proteomes" id="UP000694523"/>
    </source>
</evidence>
<evidence type="ECO:0000256" key="1">
    <source>
        <dbReference type="ARBA" id="ARBA00004613"/>
    </source>
</evidence>
<proteinExistence type="inferred from homology"/>
<dbReference type="InterPro" id="IPR039220">
    <property type="entry name" value="FAM3"/>
</dbReference>
<evidence type="ECO:0000313" key="9">
    <source>
        <dbReference type="Ensembl" id="ENSNMLP00000043506.1"/>
    </source>
</evidence>
<evidence type="ECO:0000259" key="8">
    <source>
        <dbReference type="Pfam" id="PF15711"/>
    </source>
</evidence>
<accession>A0A8C6V6B7</accession>
<dbReference type="Proteomes" id="UP000694523">
    <property type="component" value="Unplaced"/>
</dbReference>
<protein>
    <submittedName>
        <fullName evidence="9">Si:dkeyp-67f1.2</fullName>
    </submittedName>
</protein>
<dbReference type="GO" id="GO:0030246">
    <property type="term" value="F:carbohydrate binding"/>
    <property type="evidence" value="ECO:0007669"/>
    <property type="project" value="UniProtKB-UniRule"/>
</dbReference>
<reference evidence="9" key="2">
    <citation type="submission" date="2025-09" db="UniProtKB">
        <authorList>
            <consortium name="Ensembl"/>
        </authorList>
    </citation>
    <scope>IDENTIFICATION</scope>
</reference>
<evidence type="ECO:0000256" key="5">
    <source>
        <dbReference type="ARBA" id="ARBA00022734"/>
    </source>
</evidence>
<feature type="domain" description="ILEI/PANDER" evidence="8">
    <location>
        <begin position="98"/>
        <end position="184"/>
    </location>
</feature>
<evidence type="ECO:0000256" key="6">
    <source>
        <dbReference type="ARBA" id="ARBA00023157"/>
    </source>
</evidence>
<name>A0A8C6V6B7_9GOBI</name>
<dbReference type="PROSITE" id="PS52031">
    <property type="entry name" value="GG_LECTIN"/>
    <property type="match status" value="1"/>
</dbReference>
<dbReference type="Ensembl" id="ENSNMLT00000048296.1">
    <property type="protein sequence ID" value="ENSNMLP00000043506.1"/>
    <property type="gene ID" value="ENSNMLG00000026381.1"/>
</dbReference>
<evidence type="ECO:0000256" key="4">
    <source>
        <dbReference type="ARBA" id="ARBA00022729"/>
    </source>
</evidence>
<reference evidence="9" key="1">
    <citation type="submission" date="2025-08" db="UniProtKB">
        <authorList>
            <consortium name="Ensembl"/>
        </authorList>
    </citation>
    <scope>IDENTIFICATION</scope>
</reference>
<dbReference type="PANTHER" id="PTHR14592">
    <property type="entry name" value="UNCHARACTERIZED FAM3"/>
    <property type="match status" value="1"/>
</dbReference>
<sequence length="221" mass="24627">MFTKLREIFLVNFLSYFTLSPYSLSKSMSFLISGKDYFVYKEKQTTPVPGNKCSLEKNCPPDSFAVRIKSGAANVVGPTICFDGQNVMSHVMNNVGPGFNIVVVNRETGTVDKFGYLNSKSGRSEDIINYLKKIEPGRIVLLATFDDVTPKLTDEIRDVLESMGSTLIKTVKSKDNWVFAGTPGAAEKSPFEKMTVNDLEKNMYKDWPEVVEISGCFPKNS</sequence>
<dbReference type="AlphaFoldDB" id="A0A8C6V6B7"/>
<evidence type="ECO:0000256" key="2">
    <source>
        <dbReference type="ARBA" id="ARBA00010905"/>
    </source>
</evidence>